<dbReference type="Ensembl" id="ENSCAFT00020035976.1">
    <property type="protein sequence ID" value="ENSCAFP00020031166.1"/>
    <property type="gene ID" value="ENSCAFG00020024315.1"/>
</dbReference>
<name>A0A8C0LI21_CANLU</name>
<dbReference type="GO" id="GO:0000775">
    <property type="term" value="C:chromosome, centromeric region"/>
    <property type="evidence" value="ECO:0007669"/>
    <property type="project" value="TreeGrafter"/>
</dbReference>
<dbReference type="Proteomes" id="UP000694391">
    <property type="component" value="Unplaced"/>
</dbReference>
<dbReference type="GO" id="GO:0005634">
    <property type="term" value="C:nucleus"/>
    <property type="evidence" value="ECO:0007669"/>
    <property type="project" value="InterPro"/>
</dbReference>
<dbReference type="PANTHER" id="PTHR15992:SF5">
    <property type="entry name" value="HOLLIDAY JUNCTION RECOGNITION PROTEIN"/>
    <property type="match status" value="1"/>
</dbReference>
<dbReference type="PANTHER" id="PTHR15992">
    <property type="entry name" value="HOLLIDAY JUNCTION RECOGNITION PROTEIN"/>
    <property type="match status" value="1"/>
</dbReference>
<dbReference type="GO" id="GO:0034080">
    <property type="term" value="P:CENP-A containing chromatin assembly"/>
    <property type="evidence" value="ECO:0007669"/>
    <property type="project" value="TreeGrafter"/>
</dbReference>
<dbReference type="GO" id="GO:0042393">
    <property type="term" value="F:histone binding"/>
    <property type="evidence" value="ECO:0007669"/>
    <property type="project" value="InterPro"/>
</dbReference>
<dbReference type="InterPro" id="IPR018465">
    <property type="entry name" value="Scm3/HJURP"/>
</dbReference>
<dbReference type="GeneTree" id="ENSGT00390000005575"/>
<evidence type="ECO:0000313" key="1">
    <source>
        <dbReference type="Ensembl" id="ENSCAFP00020031166.1"/>
    </source>
</evidence>
<accession>A0A8C0LI21</accession>
<evidence type="ECO:0000313" key="2">
    <source>
        <dbReference type="Proteomes" id="UP000694391"/>
    </source>
</evidence>
<dbReference type="Gene3D" id="6.10.250.2320">
    <property type="match status" value="1"/>
</dbReference>
<proteinExistence type="predicted"/>
<reference evidence="1" key="2">
    <citation type="submission" date="2025-09" db="UniProtKB">
        <authorList>
            <consortium name="Ensembl"/>
        </authorList>
    </citation>
    <scope>IDENTIFICATION</scope>
</reference>
<organism evidence="1 2">
    <name type="scientific">Canis lupus dingo</name>
    <name type="common">dingo</name>
    <dbReference type="NCBI Taxonomy" id="286419"/>
    <lineage>
        <taxon>Eukaryota</taxon>
        <taxon>Metazoa</taxon>
        <taxon>Chordata</taxon>
        <taxon>Craniata</taxon>
        <taxon>Vertebrata</taxon>
        <taxon>Euteleostomi</taxon>
        <taxon>Mammalia</taxon>
        <taxon>Eutheria</taxon>
        <taxon>Laurasiatheria</taxon>
        <taxon>Carnivora</taxon>
        <taxon>Caniformia</taxon>
        <taxon>Canidae</taxon>
        <taxon>Canis</taxon>
    </lineage>
</organism>
<evidence type="ECO:0008006" key="3">
    <source>
        <dbReference type="Google" id="ProtNLM"/>
    </source>
</evidence>
<protein>
    <recommendedName>
        <fullName evidence="3">Holliday junction recognition protein</fullName>
    </recommendedName>
</protein>
<dbReference type="AlphaFoldDB" id="A0A8C0LI21"/>
<keyword evidence="2" id="KW-1185">Reference proteome</keyword>
<sequence>MEGQLRAEDRLLRQLRDSRCRFQRHMQQLIEKYNQPFEDAPLVQMSTLTYETPQGLRIWGGGLVKETNKGQIQVLDVKSYLPHALPSAQATARGRKLFPLRGTCAPASGPFMRESARREACETLCSQTLKEGL</sequence>
<reference evidence="1" key="1">
    <citation type="submission" date="2025-08" db="UniProtKB">
        <authorList>
            <consortium name="Ensembl"/>
        </authorList>
    </citation>
    <scope>IDENTIFICATION</scope>
</reference>
<dbReference type="Pfam" id="PF10384">
    <property type="entry name" value="Scm3"/>
    <property type="match status" value="1"/>
</dbReference>